<evidence type="ECO:0000256" key="3">
    <source>
        <dbReference type="ARBA" id="ARBA00023163"/>
    </source>
</evidence>
<accession>A0A830BGP2</accession>
<organism evidence="8 9">
    <name type="scientific">Phtheirospermum japonicum</name>
    <dbReference type="NCBI Taxonomy" id="374723"/>
    <lineage>
        <taxon>Eukaryota</taxon>
        <taxon>Viridiplantae</taxon>
        <taxon>Streptophyta</taxon>
        <taxon>Embryophyta</taxon>
        <taxon>Tracheophyta</taxon>
        <taxon>Spermatophyta</taxon>
        <taxon>Magnoliopsida</taxon>
        <taxon>eudicotyledons</taxon>
        <taxon>Gunneridae</taxon>
        <taxon>Pentapetalae</taxon>
        <taxon>asterids</taxon>
        <taxon>lamiids</taxon>
        <taxon>Lamiales</taxon>
        <taxon>Orobanchaceae</taxon>
        <taxon>Orobanchaceae incertae sedis</taxon>
        <taxon>Phtheirospermum</taxon>
    </lineage>
</organism>
<feature type="domain" description="PB1" evidence="7">
    <location>
        <begin position="64"/>
        <end position="147"/>
    </location>
</feature>
<dbReference type="EMBL" id="BMAC01000074">
    <property type="protein sequence ID" value="GFP83934.1"/>
    <property type="molecule type" value="Genomic_DNA"/>
</dbReference>
<gene>
    <name evidence="8" type="ORF">PHJA_000537000</name>
</gene>
<evidence type="ECO:0000313" key="9">
    <source>
        <dbReference type="Proteomes" id="UP000653305"/>
    </source>
</evidence>
<protein>
    <recommendedName>
        <fullName evidence="6">Auxin-responsive protein</fullName>
    </recommendedName>
</protein>
<reference evidence="8" key="1">
    <citation type="submission" date="2020-07" db="EMBL/GenBank/DDBJ databases">
        <title>Ethylene signaling mediates host invasion by parasitic plants.</title>
        <authorList>
            <person name="Yoshida S."/>
        </authorList>
    </citation>
    <scope>NUCLEOTIDE SEQUENCE</scope>
    <source>
        <strain evidence="8">Okayama</strain>
    </source>
</reference>
<dbReference type="Proteomes" id="UP000653305">
    <property type="component" value="Unassembled WGS sequence"/>
</dbReference>
<dbReference type="GO" id="GO:0006355">
    <property type="term" value="P:regulation of DNA-templated transcription"/>
    <property type="evidence" value="ECO:0007669"/>
    <property type="project" value="InterPro"/>
</dbReference>
<keyword evidence="5 6" id="KW-0927">Auxin signaling pathway</keyword>
<evidence type="ECO:0000256" key="6">
    <source>
        <dbReference type="RuleBase" id="RU004549"/>
    </source>
</evidence>
<dbReference type="GO" id="GO:0009734">
    <property type="term" value="P:auxin-activated signaling pathway"/>
    <property type="evidence" value="ECO:0007669"/>
    <property type="project" value="UniProtKB-UniRule"/>
</dbReference>
<comment type="function">
    <text evidence="6">Aux/IAA proteins are short-lived transcriptional factors that function as repressors of early auxin response genes at low auxin concentrations.</text>
</comment>
<dbReference type="InterPro" id="IPR033389">
    <property type="entry name" value="AUX/IAA_dom"/>
</dbReference>
<keyword evidence="6" id="KW-0678">Repressor</keyword>
<keyword evidence="9" id="KW-1185">Reference proteome</keyword>
<proteinExistence type="inferred from homology"/>
<keyword evidence="2 6" id="KW-0805">Transcription regulation</keyword>
<comment type="similarity">
    <text evidence="6">Belongs to the Aux/IAA family.</text>
</comment>
<dbReference type="InterPro" id="IPR044835">
    <property type="entry name" value="ARF_plant"/>
</dbReference>
<dbReference type="GO" id="GO:0005634">
    <property type="term" value="C:nucleus"/>
    <property type="evidence" value="ECO:0007669"/>
    <property type="project" value="UniProtKB-SubCell"/>
</dbReference>
<evidence type="ECO:0000313" key="8">
    <source>
        <dbReference type="EMBL" id="GFP83934.1"/>
    </source>
</evidence>
<dbReference type="GO" id="GO:0003677">
    <property type="term" value="F:DNA binding"/>
    <property type="evidence" value="ECO:0007669"/>
    <property type="project" value="InterPro"/>
</dbReference>
<dbReference type="Pfam" id="PF02309">
    <property type="entry name" value="AUX_IAA"/>
    <property type="match status" value="1"/>
</dbReference>
<evidence type="ECO:0000256" key="2">
    <source>
        <dbReference type="ARBA" id="ARBA00023015"/>
    </source>
</evidence>
<dbReference type="SUPFAM" id="SSF54277">
    <property type="entry name" value="CAD &amp; PB1 domains"/>
    <property type="match status" value="1"/>
</dbReference>
<keyword evidence="4 6" id="KW-0539">Nucleus</keyword>
<evidence type="ECO:0000256" key="1">
    <source>
        <dbReference type="ARBA" id="ARBA00004123"/>
    </source>
</evidence>
<dbReference type="PANTHER" id="PTHR31384:SF10">
    <property type="entry name" value="AUXIN RESPONSE FACTOR 5"/>
    <property type="match status" value="1"/>
</dbReference>
<sequence>MGHGSGVVGYHIATSLCGPWLVKNANFQNLVGNFCSNQDVQSQITLASLVDSLNFSLQEYADNSGGASSSNARSVGRSIDVSSFGNYDELRSEIERMFGLEGLLNDLSSGWKLIDVDFENDFLLVGDEPWEEFVGCVKCIRILSPSEVQQMGDKGMRLLNSVGVQEDDENGVICLFQGV</sequence>
<dbReference type="PANTHER" id="PTHR31384">
    <property type="entry name" value="AUXIN RESPONSE FACTOR 4-RELATED"/>
    <property type="match status" value="1"/>
</dbReference>
<dbReference type="OrthoDB" id="1934346at2759"/>
<evidence type="ECO:0000256" key="5">
    <source>
        <dbReference type="ARBA" id="ARBA00023294"/>
    </source>
</evidence>
<dbReference type="PROSITE" id="PS51745">
    <property type="entry name" value="PB1"/>
    <property type="match status" value="1"/>
</dbReference>
<comment type="subcellular location">
    <subcellularLocation>
        <location evidence="1 6">Nucleus</location>
    </subcellularLocation>
</comment>
<dbReference type="Gene3D" id="3.10.20.90">
    <property type="entry name" value="Phosphatidylinositol 3-kinase Catalytic Subunit, Chain A, domain 1"/>
    <property type="match status" value="1"/>
</dbReference>
<comment type="caution">
    <text evidence="8">The sequence shown here is derived from an EMBL/GenBank/DDBJ whole genome shotgun (WGS) entry which is preliminary data.</text>
</comment>
<dbReference type="InterPro" id="IPR053793">
    <property type="entry name" value="PB1-like"/>
</dbReference>
<dbReference type="AlphaFoldDB" id="A0A830BGP2"/>
<evidence type="ECO:0000256" key="4">
    <source>
        <dbReference type="ARBA" id="ARBA00023242"/>
    </source>
</evidence>
<evidence type="ECO:0000259" key="7">
    <source>
        <dbReference type="PROSITE" id="PS51745"/>
    </source>
</evidence>
<name>A0A830BGP2_9LAMI</name>
<keyword evidence="3 6" id="KW-0804">Transcription</keyword>
<comment type="subunit">
    <text evidence="6">Homodimers and heterodimers.</text>
</comment>